<reference evidence="7 8" key="1">
    <citation type="submission" date="2017-07" db="EMBL/GenBank/DDBJ databases">
        <title>Complete genome sequence of Oryzomicrobium terrae TPP412.</title>
        <authorList>
            <person name="Chiu L.-W."/>
            <person name="Lo K.-J."/>
            <person name="Tsai Y.-M."/>
            <person name="Lin S.-S."/>
            <person name="Kuo C.-H."/>
            <person name="Liu C.-T."/>
        </authorList>
    </citation>
    <scope>NUCLEOTIDE SEQUENCE [LARGE SCALE GENOMIC DNA]</scope>
    <source>
        <strain evidence="7 8">TPP412</strain>
    </source>
</reference>
<dbReference type="InterPro" id="IPR009056">
    <property type="entry name" value="Cyt_c-like_dom"/>
</dbReference>
<sequence>MSHHTLRLLAAAVAVSTILPLAAHAADKAPAAAKPAKADPALVAKAEKLYLDSFDPDQPRTHLDRLKQDEAMALCSQYKDNPPAAVRAKIEKAQLETIRFPVEGRLVGDWKKGEELASSGRGGHIGKIQPDPKGTARGGNCYACHQLATKEVAYGTIGPSLHNFAKVRGYGEDIARYAYMKVYNAQAFSACTNMPRFGYHAWLTPEQIADIVAFLMDPESPVNKD</sequence>
<evidence type="ECO:0000256" key="5">
    <source>
        <dbReference type="SAM" id="SignalP"/>
    </source>
</evidence>
<evidence type="ECO:0000256" key="3">
    <source>
        <dbReference type="ARBA" id="ARBA00023004"/>
    </source>
</evidence>
<dbReference type="RefSeq" id="WP_082397082.1">
    <property type="nucleotide sequence ID" value="NZ_CP022579.1"/>
</dbReference>
<organism evidence="7 8">
    <name type="scientific">Oryzomicrobium terrae</name>
    <dbReference type="NCBI Taxonomy" id="1735038"/>
    <lineage>
        <taxon>Bacteria</taxon>
        <taxon>Pseudomonadati</taxon>
        <taxon>Pseudomonadota</taxon>
        <taxon>Betaproteobacteria</taxon>
        <taxon>Rhodocyclales</taxon>
        <taxon>Rhodocyclaceae</taxon>
        <taxon>Oryzomicrobium</taxon>
    </lineage>
</organism>
<dbReference type="KEGG" id="otr:OTERR_06950"/>
<dbReference type="InterPro" id="IPR030999">
    <property type="entry name" value="Thiosulf_SoxX"/>
</dbReference>
<evidence type="ECO:0000256" key="2">
    <source>
        <dbReference type="ARBA" id="ARBA00022723"/>
    </source>
</evidence>
<dbReference type="NCBIfam" id="TIGR04485">
    <property type="entry name" value="thiosulf_SoxX"/>
    <property type="match status" value="1"/>
</dbReference>
<dbReference type="GO" id="GO:0020037">
    <property type="term" value="F:heme binding"/>
    <property type="evidence" value="ECO:0007669"/>
    <property type="project" value="InterPro"/>
</dbReference>
<dbReference type="AlphaFoldDB" id="A0A5C1E5G8"/>
<dbReference type="PROSITE" id="PS51007">
    <property type="entry name" value="CYTC"/>
    <property type="match status" value="1"/>
</dbReference>
<feature type="chain" id="PRO_5023059518" evidence="5">
    <location>
        <begin position="26"/>
        <end position="225"/>
    </location>
</feature>
<dbReference type="SUPFAM" id="SSF46626">
    <property type="entry name" value="Cytochrome c"/>
    <property type="match status" value="1"/>
</dbReference>
<dbReference type="GO" id="GO:0009055">
    <property type="term" value="F:electron transfer activity"/>
    <property type="evidence" value="ECO:0007669"/>
    <property type="project" value="InterPro"/>
</dbReference>
<feature type="domain" description="Cytochrome c" evidence="6">
    <location>
        <begin position="108"/>
        <end position="219"/>
    </location>
</feature>
<dbReference type="Pfam" id="PF00034">
    <property type="entry name" value="Cytochrom_C"/>
    <property type="match status" value="1"/>
</dbReference>
<protein>
    <submittedName>
        <fullName evidence="7">Sulfur-oxidizing protein SoxX</fullName>
    </submittedName>
</protein>
<name>A0A5C1E5G8_9RHOO</name>
<dbReference type="InterPro" id="IPR016823">
    <property type="entry name" value="Thiosulf_SoxX_II"/>
</dbReference>
<feature type="signal peptide" evidence="5">
    <location>
        <begin position="1"/>
        <end position="25"/>
    </location>
</feature>
<evidence type="ECO:0000259" key="6">
    <source>
        <dbReference type="PROSITE" id="PS51007"/>
    </source>
</evidence>
<keyword evidence="5" id="KW-0732">Signal</keyword>
<dbReference type="InterPro" id="IPR036909">
    <property type="entry name" value="Cyt_c-like_dom_sf"/>
</dbReference>
<keyword evidence="2 4" id="KW-0479">Metal-binding</keyword>
<evidence type="ECO:0000256" key="1">
    <source>
        <dbReference type="ARBA" id="ARBA00022617"/>
    </source>
</evidence>
<keyword evidence="1 4" id="KW-0349">Heme</keyword>
<gene>
    <name evidence="7" type="primary">soxX</name>
    <name evidence="7" type="ORF">OTERR_06950</name>
</gene>
<keyword evidence="8" id="KW-1185">Reference proteome</keyword>
<dbReference type="GO" id="GO:0046872">
    <property type="term" value="F:metal ion binding"/>
    <property type="evidence" value="ECO:0007669"/>
    <property type="project" value="UniProtKB-KW"/>
</dbReference>
<evidence type="ECO:0000313" key="8">
    <source>
        <dbReference type="Proteomes" id="UP000323671"/>
    </source>
</evidence>
<dbReference type="Proteomes" id="UP000323671">
    <property type="component" value="Chromosome"/>
</dbReference>
<dbReference type="PIRSF" id="PIRSF024608">
    <property type="entry name" value="UCP024608"/>
    <property type="match status" value="1"/>
</dbReference>
<dbReference type="Gene3D" id="1.10.760.10">
    <property type="entry name" value="Cytochrome c-like domain"/>
    <property type="match status" value="1"/>
</dbReference>
<dbReference type="EMBL" id="CP022579">
    <property type="protein sequence ID" value="QEL64171.1"/>
    <property type="molecule type" value="Genomic_DNA"/>
</dbReference>
<keyword evidence="3 4" id="KW-0408">Iron</keyword>
<evidence type="ECO:0000256" key="4">
    <source>
        <dbReference type="PROSITE-ProRule" id="PRU00433"/>
    </source>
</evidence>
<evidence type="ECO:0000313" key="7">
    <source>
        <dbReference type="EMBL" id="QEL64171.1"/>
    </source>
</evidence>
<proteinExistence type="predicted"/>
<accession>A0A5C1E5G8</accession>